<dbReference type="Proteomes" id="UP000038045">
    <property type="component" value="Unplaced"/>
</dbReference>
<dbReference type="InterPro" id="IPR036285">
    <property type="entry name" value="PRP4-like_sf"/>
</dbReference>
<dbReference type="Gene3D" id="4.10.280.110">
    <property type="entry name" value="Pre-mRNA processing factor 4 domain"/>
    <property type="match status" value="1"/>
</dbReference>
<dbReference type="GO" id="GO:0046540">
    <property type="term" value="C:U4/U6 x U5 tri-snRNP complex"/>
    <property type="evidence" value="ECO:0007669"/>
    <property type="project" value="TreeGrafter"/>
</dbReference>
<evidence type="ECO:0000256" key="7">
    <source>
        <dbReference type="ARBA" id="ARBA00023242"/>
    </source>
</evidence>
<evidence type="ECO:0000256" key="1">
    <source>
        <dbReference type="ARBA" id="ARBA00004123"/>
    </source>
</evidence>
<evidence type="ECO:0000256" key="3">
    <source>
        <dbReference type="ARBA" id="ARBA00018242"/>
    </source>
</evidence>
<organism evidence="10 11">
    <name type="scientific">Parastrongyloides trichosuri</name>
    <name type="common">Possum-specific nematode worm</name>
    <dbReference type="NCBI Taxonomy" id="131310"/>
    <lineage>
        <taxon>Eukaryota</taxon>
        <taxon>Metazoa</taxon>
        <taxon>Ecdysozoa</taxon>
        <taxon>Nematoda</taxon>
        <taxon>Chromadorea</taxon>
        <taxon>Rhabditida</taxon>
        <taxon>Tylenchina</taxon>
        <taxon>Panagrolaimomorpha</taxon>
        <taxon>Strongyloidoidea</taxon>
        <taxon>Strongyloididae</taxon>
        <taxon>Parastrongyloides</taxon>
    </lineage>
</organism>
<sequence length="311" mass="36822">MDFLKAEISRKRKQVEELTVNKDKKFFVRKELYEKDDENAGKGDDETTNEEEKKDLSLEEIYERLRVIKEPIRYFGENDEDIKNRYKIFESQIPNIDELVKMKNEMDKKSHKVLVNDDNISNEDNVLDEKKYDVIYSDGQDIKWDDIEESAQSLGEDDSKDCKTISNFIKYALQVWADELNEREIEKKKSIEGKFQTSLHNETVHHIKPLLKDLDNERIKNDIRCHLSVICRYIIVEKDLIKSNNAYMEMAIGNAPWPVGVTRSGIHQRPSSSRMYVSNIAHVLNDERQRKYIQGFKRLLTRQFENVYKKC</sequence>
<dbReference type="GO" id="GO:0071021">
    <property type="term" value="C:U2-type post-spliceosomal complex"/>
    <property type="evidence" value="ECO:0007669"/>
    <property type="project" value="TreeGrafter"/>
</dbReference>
<evidence type="ECO:0000256" key="4">
    <source>
        <dbReference type="ARBA" id="ARBA00022664"/>
    </source>
</evidence>
<evidence type="ECO:0000256" key="8">
    <source>
        <dbReference type="ARBA" id="ARBA00031388"/>
    </source>
</evidence>
<name>A0A0N4Z454_PARTI</name>
<comment type="subcellular location">
    <subcellularLocation>
        <location evidence="1">Nucleus</location>
    </subcellularLocation>
</comment>
<dbReference type="Gene3D" id="1.20.940.10">
    <property type="entry name" value="Functional domain of the splicing factor Prp18"/>
    <property type="match status" value="1"/>
</dbReference>
<dbReference type="InterPro" id="IPR004098">
    <property type="entry name" value="Prp18"/>
</dbReference>
<evidence type="ECO:0000256" key="2">
    <source>
        <dbReference type="ARBA" id="ARBA00008137"/>
    </source>
</evidence>
<keyword evidence="7" id="KW-0539">Nucleus</keyword>
<dbReference type="PANTHER" id="PTHR13007:SF19">
    <property type="entry name" value="PRE-MRNA-SPLICING FACTOR 18"/>
    <property type="match status" value="1"/>
</dbReference>
<evidence type="ECO:0000313" key="10">
    <source>
        <dbReference type="Proteomes" id="UP000038045"/>
    </source>
</evidence>
<dbReference type="AlphaFoldDB" id="A0A0N4Z454"/>
<dbReference type="SUPFAM" id="SSF47938">
    <property type="entry name" value="Functional domain of the splicing factor Prp18"/>
    <property type="match status" value="1"/>
</dbReference>
<dbReference type="PANTHER" id="PTHR13007">
    <property type="entry name" value="PRE-MRNA SPLICING FACTOR-RELATED"/>
    <property type="match status" value="1"/>
</dbReference>
<accession>A0A0N4Z454</accession>
<evidence type="ECO:0000256" key="6">
    <source>
        <dbReference type="ARBA" id="ARBA00023187"/>
    </source>
</evidence>
<keyword evidence="6" id="KW-0508">mRNA splicing</keyword>
<keyword evidence="4" id="KW-0507">mRNA processing</keyword>
<dbReference type="GO" id="GO:0000350">
    <property type="term" value="P:generation of catalytic spliceosome for second transesterification step"/>
    <property type="evidence" value="ECO:0007669"/>
    <property type="project" value="TreeGrafter"/>
</dbReference>
<evidence type="ECO:0000259" key="9">
    <source>
        <dbReference type="SMART" id="SM00500"/>
    </source>
</evidence>
<feature type="domain" description="Pre-mRNA processing factor 4 (PRP4)-like" evidence="9">
    <location>
        <begin position="56"/>
        <end position="108"/>
    </location>
</feature>
<dbReference type="GO" id="GO:0005682">
    <property type="term" value="C:U5 snRNP"/>
    <property type="evidence" value="ECO:0007669"/>
    <property type="project" value="TreeGrafter"/>
</dbReference>
<dbReference type="WBParaSite" id="PTRK_0000177500.1">
    <property type="protein sequence ID" value="PTRK_0000177500.1"/>
    <property type="gene ID" value="PTRK_0000177500"/>
</dbReference>
<protein>
    <recommendedName>
        <fullName evidence="3">Pre-mRNA-splicing factor 18</fullName>
    </recommendedName>
    <alternativeName>
        <fullName evidence="8">PRP18 homolog</fullName>
    </alternativeName>
</protein>
<evidence type="ECO:0000313" key="11">
    <source>
        <dbReference type="WBParaSite" id="PTRK_0000177500.1"/>
    </source>
</evidence>
<reference evidence="11" key="1">
    <citation type="submission" date="2017-02" db="UniProtKB">
        <authorList>
            <consortium name="WormBaseParasite"/>
        </authorList>
    </citation>
    <scope>IDENTIFICATION</scope>
</reference>
<dbReference type="SUPFAM" id="SSF158230">
    <property type="entry name" value="PRP4-like"/>
    <property type="match status" value="1"/>
</dbReference>
<proteinExistence type="inferred from homology"/>
<comment type="similarity">
    <text evidence="2">Belongs to the PRP18 family.</text>
</comment>
<dbReference type="SMART" id="SM00500">
    <property type="entry name" value="SFM"/>
    <property type="match status" value="1"/>
</dbReference>
<dbReference type="STRING" id="131310.A0A0N4Z454"/>
<dbReference type="InterPro" id="IPR014906">
    <property type="entry name" value="PRP4-like"/>
</dbReference>
<dbReference type="Pfam" id="PF02840">
    <property type="entry name" value="Prp18"/>
    <property type="match status" value="1"/>
</dbReference>
<dbReference type="InterPro" id="IPR039979">
    <property type="entry name" value="PRPF18"/>
</dbReference>
<keyword evidence="10" id="KW-1185">Reference proteome</keyword>
<keyword evidence="5" id="KW-0747">Spliceosome</keyword>
<dbReference type="Pfam" id="PF08799">
    <property type="entry name" value="PRP4"/>
    <property type="match status" value="1"/>
</dbReference>
<evidence type="ECO:0000256" key="5">
    <source>
        <dbReference type="ARBA" id="ARBA00022728"/>
    </source>
</evidence>